<reference evidence="3 4" key="1">
    <citation type="journal article" date="2019" name="Sci. Rep.">
        <title>Comparative genomics of chytrid fungi reveal insights into the obligate biotrophic and pathogenic lifestyle of Synchytrium endobioticum.</title>
        <authorList>
            <person name="van de Vossenberg B.T.L.H."/>
            <person name="Warris S."/>
            <person name="Nguyen H.D.T."/>
            <person name="van Gent-Pelzer M.P.E."/>
            <person name="Joly D.L."/>
            <person name="van de Geest H.C."/>
            <person name="Bonants P.J.M."/>
            <person name="Smith D.S."/>
            <person name="Levesque C.A."/>
            <person name="van der Lee T.A.J."/>
        </authorList>
    </citation>
    <scope>NUCLEOTIDE SEQUENCE [LARGE SCALE GENOMIC DNA]</scope>
    <source>
        <strain evidence="3 4">MB42</strain>
    </source>
</reference>
<feature type="region of interest" description="Disordered" evidence="1">
    <location>
        <begin position="120"/>
        <end position="146"/>
    </location>
</feature>
<evidence type="ECO:0000256" key="1">
    <source>
        <dbReference type="SAM" id="MobiDB-lite"/>
    </source>
</evidence>
<dbReference type="SUPFAM" id="SSF56219">
    <property type="entry name" value="DNase I-like"/>
    <property type="match status" value="1"/>
</dbReference>
<dbReference type="STRING" id="286115.A0A507D1Q6"/>
<dbReference type="Proteomes" id="UP000317494">
    <property type="component" value="Unassembled WGS sequence"/>
</dbReference>
<gene>
    <name evidence="3" type="ORF">SeMB42_g04025</name>
</gene>
<dbReference type="VEuPathDB" id="FungiDB:SeMB42_g04025"/>
<organism evidence="3 4">
    <name type="scientific">Synchytrium endobioticum</name>
    <dbReference type="NCBI Taxonomy" id="286115"/>
    <lineage>
        <taxon>Eukaryota</taxon>
        <taxon>Fungi</taxon>
        <taxon>Fungi incertae sedis</taxon>
        <taxon>Chytridiomycota</taxon>
        <taxon>Chytridiomycota incertae sedis</taxon>
        <taxon>Chytridiomycetes</taxon>
        <taxon>Synchytriales</taxon>
        <taxon>Synchytriaceae</taxon>
        <taxon>Synchytrium</taxon>
    </lineage>
</organism>
<sequence length="477" mass="53526">MECSEYLRVVLAGNISLNSRPKIGKTSSGVRVNQFEKLGDLKPLSTISSAVWWKLHVVSLSMNTGGLDSMLRQFEVFGTTRQPRVRRISTLDPAIWPVAVTEIRAAKKLITQGLWLGPGVAPSDSTGGGELRNQKPGGEDDCTRPESGTKVSCSWFEGSMKTLEFMQLMMQTPSLSTLVQSILRIHRVRQSSTLTRFDITCREEMIKTLLAELKSQLRTWWHHREHRTYIRRHSVTDGKTAVAKSELKYGINFMSLTINHVTNKRQELAMLLRKNNVGVLALQETWLTPGSWKLRIKGYKTFEGQSTGKAGEPGVAILVRDDTSAYECAPSSPIAVWVKLQLNKDAQLIVGSIYVPVGKSAVRRKGIEEINSSIKSLNSRAINIKSTIVMMGDFNSLPDVATEYMSRSTRFSHVSGDNSGTFRREMRWIKCIDHIMWTGETNFAPKKCLKDTDISDHRPIMTTLLLPNVSEKDLVQK</sequence>
<proteinExistence type="predicted"/>
<name>A0A507D1Q6_9FUNG</name>
<keyword evidence="4" id="KW-1185">Reference proteome</keyword>
<dbReference type="GO" id="GO:0003824">
    <property type="term" value="F:catalytic activity"/>
    <property type="evidence" value="ECO:0007669"/>
    <property type="project" value="InterPro"/>
</dbReference>
<dbReference type="AlphaFoldDB" id="A0A507D1Q6"/>
<accession>A0A507D1Q6</accession>
<comment type="caution">
    <text evidence="3">The sequence shown here is derived from an EMBL/GenBank/DDBJ whole genome shotgun (WGS) entry which is preliminary data.</text>
</comment>
<protein>
    <recommendedName>
        <fullName evidence="2">Endonuclease/exonuclease/phosphatase domain-containing protein</fullName>
    </recommendedName>
</protein>
<feature type="domain" description="Endonuclease/exonuclease/phosphatase" evidence="2">
    <location>
        <begin position="261"/>
        <end position="457"/>
    </location>
</feature>
<evidence type="ECO:0000313" key="4">
    <source>
        <dbReference type="Proteomes" id="UP000317494"/>
    </source>
</evidence>
<evidence type="ECO:0000313" key="3">
    <source>
        <dbReference type="EMBL" id="TPX45402.1"/>
    </source>
</evidence>
<dbReference type="Pfam" id="PF03372">
    <property type="entry name" value="Exo_endo_phos"/>
    <property type="match status" value="1"/>
</dbReference>
<dbReference type="InterPro" id="IPR036691">
    <property type="entry name" value="Endo/exonu/phosph_ase_sf"/>
</dbReference>
<dbReference type="InterPro" id="IPR005135">
    <property type="entry name" value="Endo/exonuclease/phosphatase"/>
</dbReference>
<evidence type="ECO:0000259" key="2">
    <source>
        <dbReference type="Pfam" id="PF03372"/>
    </source>
</evidence>
<dbReference type="EMBL" id="QEAN01000154">
    <property type="protein sequence ID" value="TPX45402.1"/>
    <property type="molecule type" value="Genomic_DNA"/>
</dbReference>
<dbReference type="Gene3D" id="3.60.10.10">
    <property type="entry name" value="Endonuclease/exonuclease/phosphatase"/>
    <property type="match status" value="1"/>
</dbReference>